<keyword evidence="9" id="KW-1185">Reference proteome</keyword>
<proteinExistence type="inferred from homology"/>
<evidence type="ECO:0000259" key="7">
    <source>
        <dbReference type="PROSITE" id="PS50106"/>
    </source>
</evidence>
<dbReference type="OrthoDB" id="9812068at2"/>
<dbReference type="CDD" id="cd06782">
    <property type="entry name" value="cpPDZ_CPP-like"/>
    <property type="match status" value="1"/>
</dbReference>
<evidence type="ECO:0000313" key="8">
    <source>
        <dbReference type="EMBL" id="QAT41882.1"/>
    </source>
</evidence>
<dbReference type="InterPro" id="IPR002477">
    <property type="entry name" value="Peptidoglycan-bd-like"/>
</dbReference>
<dbReference type="EMBL" id="CP035281">
    <property type="protein sequence ID" value="QAT41882.1"/>
    <property type="molecule type" value="Genomic_DNA"/>
</dbReference>
<feature type="transmembrane region" description="Helical" evidence="6">
    <location>
        <begin position="26"/>
        <end position="49"/>
    </location>
</feature>
<dbReference type="KEGG" id="amij:EQM06_00830"/>
<feature type="domain" description="PDZ" evidence="7">
    <location>
        <begin position="120"/>
        <end position="188"/>
    </location>
</feature>
<dbReference type="InterPro" id="IPR029045">
    <property type="entry name" value="ClpP/crotonase-like_dom_sf"/>
</dbReference>
<evidence type="ECO:0000256" key="4">
    <source>
        <dbReference type="ARBA" id="ARBA00022825"/>
    </source>
</evidence>
<dbReference type="InterPro" id="IPR001478">
    <property type="entry name" value="PDZ"/>
</dbReference>
<dbReference type="SUPFAM" id="SSF50156">
    <property type="entry name" value="PDZ domain-like"/>
    <property type="match status" value="1"/>
</dbReference>
<sequence length="505" mass="54394">MKSVSSAKAPDRRLKGIKGDTMDKKIVKVIAFVIALAMIITSFSFVVFLPSAFADTEKEDTASTEYLMDRLVEMQNYMEFLNKYYKDSVDYDKLMDAAMKGATEALGDPYSVFYTTDADSEKFEEAVSGEYAGIGVTMQDVDGKHQVISVNAAGPAIKAGVEVGDRIIKIDGKDTTALSLDQLVLLMRGETGTKVVLTVERAGQQKEISITREIVTTACVSYEMLEDKIGYMLISGFDADVATEFRMAKAALVNKGAEALILDVRNNPGGYINGAMEIANEIIPSGYISHFVNKGKVIESEKATGIAGPKMPTVLLVNEESASASELLAGALQDNKAATLVGTTTFGKGVAQQMVTLSAGDKAKVSVFYFVTPNKKDIDHVGITPDYVVRNGAIGSEEAKAKYITFAPMSEKDKPTLGDTGLNVYGAQQRLALLGYYTGKITGTMDEDTAAAVKKFQKDEGLFAYPVIDNSTKSKLEIGAYGLAYGNTKKGDDMQLAKAVELLKK</sequence>
<dbReference type="Gene3D" id="3.30.750.44">
    <property type="match status" value="1"/>
</dbReference>
<dbReference type="SUPFAM" id="SSF47090">
    <property type="entry name" value="PGBD-like"/>
    <property type="match status" value="1"/>
</dbReference>
<dbReference type="AlphaFoldDB" id="A0A410PSE1"/>
<dbReference type="Gene3D" id="3.90.226.10">
    <property type="entry name" value="2-enoyl-CoA Hydratase, Chain A, domain 1"/>
    <property type="match status" value="1"/>
</dbReference>
<dbReference type="InterPro" id="IPR005151">
    <property type="entry name" value="Tail-specific_protease"/>
</dbReference>
<keyword evidence="2 5" id="KW-0645">Protease</keyword>
<dbReference type="Gene3D" id="2.30.42.10">
    <property type="match status" value="1"/>
</dbReference>
<dbReference type="GO" id="GO:0030288">
    <property type="term" value="C:outer membrane-bounded periplasmic space"/>
    <property type="evidence" value="ECO:0007669"/>
    <property type="project" value="TreeGrafter"/>
</dbReference>
<accession>A0A410PSE1</accession>
<keyword evidence="6" id="KW-1133">Transmembrane helix</keyword>
<dbReference type="InterPro" id="IPR036034">
    <property type="entry name" value="PDZ_sf"/>
</dbReference>
<evidence type="ECO:0000256" key="1">
    <source>
        <dbReference type="ARBA" id="ARBA00009179"/>
    </source>
</evidence>
<dbReference type="GO" id="GO:0006508">
    <property type="term" value="P:proteolysis"/>
    <property type="evidence" value="ECO:0007669"/>
    <property type="project" value="UniProtKB-KW"/>
</dbReference>
<dbReference type="Pfam" id="PF01471">
    <property type="entry name" value="PG_binding_1"/>
    <property type="match status" value="1"/>
</dbReference>
<keyword evidence="6" id="KW-0472">Membrane</keyword>
<dbReference type="Gene3D" id="1.10.101.10">
    <property type="entry name" value="PGBD-like superfamily/PGBD"/>
    <property type="match status" value="1"/>
</dbReference>
<dbReference type="Pfam" id="PF13180">
    <property type="entry name" value="PDZ_2"/>
    <property type="match status" value="1"/>
</dbReference>
<dbReference type="PANTHER" id="PTHR32060:SF30">
    <property type="entry name" value="CARBOXY-TERMINAL PROCESSING PROTEASE CTPA"/>
    <property type="match status" value="1"/>
</dbReference>
<evidence type="ECO:0000256" key="2">
    <source>
        <dbReference type="ARBA" id="ARBA00022670"/>
    </source>
</evidence>
<comment type="similarity">
    <text evidence="1 5">Belongs to the peptidase S41A family.</text>
</comment>
<name>A0A410PSE1_9FIRM</name>
<evidence type="ECO:0000256" key="6">
    <source>
        <dbReference type="SAM" id="Phobius"/>
    </source>
</evidence>
<keyword evidence="3 5" id="KW-0378">Hydrolase</keyword>
<dbReference type="GO" id="GO:0004175">
    <property type="term" value="F:endopeptidase activity"/>
    <property type="evidence" value="ECO:0007669"/>
    <property type="project" value="TreeGrafter"/>
</dbReference>
<dbReference type="PROSITE" id="PS50106">
    <property type="entry name" value="PDZ"/>
    <property type="match status" value="1"/>
</dbReference>
<dbReference type="Pfam" id="PF03572">
    <property type="entry name" value="Peptidase_S41"/>
    <property type="match status" value="1"/>
</dbReference>
<dbReference type="NCBIfam" id="TIGR00225">
    <property type="entry name" value="prc"/>
    <property type="match status" value="1"/>
</dbReference>
<organism evidence="8 9">
    <name type="scientific">Aminipila luticellarii</name>
    <dbReference type="NCBI Taxonomy" id="2507160"/>
    <lineage>
        <taxon>Bacteria</taxon>
        <taxon>Bacillati</taxon>
        <taxon>Bacillota</taxon>
        <taxon>Clostridia</taxon>
        <taxon>Peptostreptococcales</taxon>
        <taxon>Anaerovoracaceae</taxon>
        <taxon>Aminipila</taxon>
    </lineage>
</organism>
<gene>
    <name evidence="8" type="ORF">EQM06_00830</name>
</gene>
<evidence type="ECO:0000313" key="9">
    <source>
        <dbReference type="Proteomes" id="UP000287601"/>
    </source>
</evidence>
<dbReference type="SMART" id="SM00228">
    <property type="entry name" value="PDZ"/>
    <property type="match status" value="1"/>
</dbReference>
<reference evidence="8 9" key="1">
    <citation type="submission" date="2019-01" db="EMBL/GenBank/DDBJ databases">
        <title>Draft genomes of a novel of Aminipila strains.</title>
        <authorList>
            <person name="Ma S."/>
        </authorList>
    </citation>
    <scope>NUCLEOTIDE SEQUENCE [LARGE SCALE GENOMIC DNA]</scope>
    <source>
        <strain evidence="9">JN-39</strain>
    </source>
</reference>
<dbReference type="SUPFAM" id="SSF52096">
    <property type="entry name" value="ClpP/crotonase"/>
    <property type="match status" value="1"/>
</dbReference>
<evidence type="ECO:0000256" key="5">
    <source>
        <dbReference type="RuleBase" id="RU004404"/>
    </source>
</evidence>
<dbReference type="InterPro" id="IPR036365">
    <property type="entry name" value="PGBD-like_sf"/>
</dbReference>
<dbReference type="PANTHER" id="PTHR32060">
    <property type="entry name" value="TAIL-SPECIFIC PROTEASE"/>
    <property type="match status" value="1"/>
</dbReference>
<evidence type="ECO:0000256" key="3">
    <source>
        <dbReference type="ARBA" id="ARBA00022801"/>
    </source>
</evidence>
<dbReference type="CDD" id="cd07560">
    <property type="entry name" value="Peptidase_S41_CPP"/>
    <property type="match status" value="1"/>
</dbReference>
<dbReference type="SMART" id="SM00245">
    <property type="entry name" value="TSPc"/>
    <property type="match status" value="1"/>
</dbReference>
<keyword evidence="6" id="KW-0812">Transmembrane</keyword>
<protein>
    <submittedName>
        <fullName evidence="8">PDZ domain-containing protein</fullName>
    </submittedName>
</protein>
<dbReference type="InterPro" id="IPR036366">
    <property type="entry name" value="PGBDSf"/>
</dbReference>
<dbReference type="Proteomes" id="UP000287601">
    <property type="component" value="Chromosome"/>
</dbReference>
<keyword evidence="4 5" id="KW-0720">Serine protease</keyword>
<dbReference type="GO" id="GO:0008236">
    <property type="term" value="F:serine-type peptidase activity"/>
    <property type="evidence" value="ECO:0007669"/>
    <property type="project" value="UniProtKB-KW"/>
</dbReference>
<dbReference type="InterPro" id="IPR004447">
    <property type="entry name" value="Peptidase_S41A"/>
</dbReference>
<dbReference type="GO" id="GO:0007165">
    <property type="term" value="P:signal transduction"/>
    <property type="evidence" value="ECO:0007669"/>
    <property type="project" value="TreeGrafter"/>
</dbReference>